<feature type="non-terminal residue" evidence="1">
    <location>
        <position position="81"/>
    </location>
</feature>
<protein>
    <submittedName>
        <fullName evidence="1">Uncharacterized protein</fullName>
    </submittedName>
</protein>
<dbReference type="AlphaFoldDB" id="X1G855"/>
<dbReference type="EMBL" id="BARU01009493">
    <property type="protein sequence ID" value="GAH37749.1"/>
    <property type="molecule type" value="Genomic_DNA"/>
</dbReference>
<sequence length="81" mass="9681">MLFKTLRKKEFRNFVELLLANTEVIAPKQIGVNEKGKPIHHYLPVRKFEEIDLDYEITEYSAKSYFLPFRENLSSCHFEDD</sequence>
<comment type="caution">
    <text evidence="1">The sequence shown here is derived from an EMBL/GenBank/DDBJ whole genome shotgun (WGS) entry which is preliminary data.</text>
</comment>
<organism evidence="1">
    <name type="scientific">marine sediment metagenome</name>
    <dbReference type="NCBI Taxonomy" id="412755"/>
    <lineage>
        <taxon>unclassified sequences</taxon>
        <taxon>metagenomes</taxon>
        <taxon>ecological metagenomes</taxon>
    </lineage>
</organism>
<reference evidence="1" key="1">
    <citation type="journal article" date="2014" name="Front. Microbiol.">
        <title>High frequency of phylogenetically diverse reductive dehalogenase-homologous genes in deep subseafloor sedimentary metagenomes.</title>
        <authorList>
            <person name="Kawai M."/>
            <person name="Futagami T."/>
            <person name="Toyoda A."/>
            <person name="Takaki Y."/>
            <person name="Nishi S."/>
            <person name="Hori S."/>
            <person name="Arai W."/>
            <person name="Tsubouchi T."/>
            <person name="Morono Y."/>
            <person name="Uchiyama I."/>
            <person name="Ito T."/>
            <person name="Fujiyama A."/>
            <person name="Inagaki F."/>
            <person name="Takami H."/>
        </authorList>
    </citation>
    <scope>NUCLEOTIDE SEQUENCE</scope>
    <source>
        <strain evidence="1">Expedition CK06-06</strain>
    </source>
</reference>
<accession>X1G855</accession>
<name>X1G855_9ZZZZ</name>
<gene>
    <name evidence="1" type="ORF">S03H2_18307</name>
</gene>
<evidence type="ECO:0000313" key="1">
    <source>
        <dbReference type="EMBL" id="GAH37749.1"/>
    </source>
</evidence>
<proteinExistence type="predicted"/>